<dbReference type="AlphaFoldDB" id="A0A4R1BAM7"/>
<dbReference type="GO" id="GO:0016020">
    <property type="term" value="C:membrane"/>
    <property type="evidence" value="ECO:0007669"/>
    <property type="project" value="GOC"/>
</dbReference>
<name>A0A4R1BAM7_9BACT</name>
<keyword evidence="1" id="KW-0812">Transmembrane</keyword>
<dbReference type="PANTHER" id="PTHR14859">
    <property type="entry name" value="CALCOFLUOR WHITE HYPERSENSITIVE PROTEIN PRECURSOR"/>
    <property type="match status" value="1"/>
</dbReference>
<feature type="transmembrane region" description="Helical" evidence="1">
    <location>
        <begin position="38"/>
        <end position="62"/>
    </location>
</feature>
<dbReference type="EMBL" id="SJZI01000042">
    <property type="protein sequence ID" value="TCJ14009.1"/>
    <property type="molecule type" value="Genomic_DNA"/>
</dbReference>
<evidence type="ECO:0000313" key="4">
    <source>
        <dbReference type="Proteomes" id="UP000295334"/>
    </source>
</evidence>
<keyword evidence="3" id="KW-0255">Endonuclease</keyword>
<protein>
    <submittedName>
        <fullName evidence="3">Endonuclease/exonuclease/phosphatase</fullName>
    </submittedName>
</protein>
<dbReference type="Gene3D" id="3.60.10.10">
    <property type="entry name" value="Endonuclease/exonuclease/phosphatase"/>
    <property type="match status" value="1"/>
</dbReference>
<dbReference type="InterPro" id="IPR005135">
    <property type="entry name" value="Endo/exonuclease/phosphatase"/>
</dbReference>
<feature type="transmembrane region" description="Helical" evidence="1">
    <location>
        <begin position="12"/>
        <end position="32"/>
    </location>
</feature>
<dbReference type="GO" id="GO:0004519">
    <property type="term" value="F:endonuclease activity"/>
    <property type="evidence" value="ECO:0007669"/>
    <property type="project" value="UniProtKB-KW"/>
</dbReference>
<feature type="domain" description="Endonuclease/exonuclease/phosphatase" evidence="2">
    <location>
        <begin position="113"/>
        <end position="365"/>
    </location>
</feature>
<dbReference type="Pfam" id="PF03372">
    <property type="entry name" value="Exo_endo_phos"/>
    <property type="match status" value="1"/>
</dbReference>
<accession>A0A4R1BAM7</accession>
<dbReference type="PROSITE" id="PS51257">
    <property type="entry name" value="PROKAR_LIPOPROTEIN"/>
    <property type="match status" value="1"/>
</dbReference>
<evidence type="ECO:0000313" key="3">
    <source>
        <dbReference type="EMBL" id="TCJ14009.1"/>
    </source>
</evidence>
<dbReference type="PANTHER" id="PTHR14859:SF1">
    <property type="entry name" value="PGAP2-INTERACTING PROTEIN"/>
    <property type="match status" value="1"/>
</dbReference>
<feature type="transmembrane region" description="Helical" evidence="1">
    <location>
        <begin position="69"/>
        <end position="90"/>
    </location>
</feature>
<evidence type="ECO:0000259" key="2">
    <source>
        <dbReference type="Pfam" id="PF03372"/>
    </source>
</evidence>
<reference evidence="3 4" key="1">
    <citation type="submission" date="2019-03" db="EMBL/GenBank/DDBJ databases">
        <authorList>
            <person name="Kim M.K.M."/>
        </authorList>
    </citation>
    <scope>NUCLEOTIDE SEQUENCE [LARGE SCALE GENOMIC DNA]</scope>
    <source>
        <strain evidence="3 4">17J68-12</strain>
    </source>
</reference>
<keyword evidence="3" id="KW-0269">Exonuclease</keyword>
<dbReference type="RefSeq" id="WP_131448709.1">
    <property type="nucleotide sequence ID" value="NZ_SJZI01000042.1"/>
</dbReference>
<evidence type="ECO:0000256" key="1">
    <source>
        <dbReference type="SAM" id="Phobius"/>
    </source>
</evidence>
<keyword evidence="4" id="KW-1185">Reference proteome</keyword>
<gene>
    <name evidence="3" type="ORF">EPD60_08315</name>
</gene>
<comment type="caution">
    <text evidence="3">The sequence shown here is derived from an EMBL/GenBank/DDBJ whole genome shotgun (WGS) entry which is preliminary data.</text>
</comment>
<dbReference type="GO" id="GO:0004527">
    <property type="term" value="F:exonuclease activity"/>
    <property type="evidence" value="ECO:0007669"/>
    <property type="project" value="UniProtKB-KW"/>
</dbReference>
<dbReference type="OrthoDB" id="635146at2"/>
<keyword evidence="3" id="KW-0378">Hydrolase</keyword>
<sequence>MAGKARLLARRTFLIINGIIVLLFLLSCLAPYLNPQRWWFIAVLGLGFAATLSTLLLFLVFTLIVKPRYALLSVAALLLGFRSIAVFFAFSGGGAQSAGYAPRKGAHSLRVVHWNVARFIEQRRNNNEGSQTRQKMLDQLRKQNADIICFQEFMQATGKEFYDNLGYIRNTLGYKYFYFPRGEGFKNWYGQAIFSRYPLIDTGYLTFPRPGTPEKLLWADVVLGGRNIIRIYTSHLQSYKLEKDDYERIEKIKNREDSLIPNSLSLWSKLKRATAIRAVQADIVRDVLDRCTYPIVFTGDLNDVPNSYAYQTVRGRLQDAFLQKGFGIGRTYNALAPTLRIDYIFTTRDFKVLQFRRIARDLSDHYMLVADLEWKR</sequence>
<keyword evidence="1" id="KW-0472">Membrane</keyword>
<proteinExistence type="predicted"/>
<dbReference type="SUPFAM" id="SSF56219">
    <property type="entry name" value="DNase I-like"/>
    <property type="match status" value="1"/>
</dbReference>
<dbReference type="InterPro" id="IPR036691">
    <property type="entry name" value="Endo/exonu/phosph_ase_sf"/>
</dbReference>
<organism evidence="3 4">
    <name type="scientific">Flaviaesturariibacter flavus</name>
    <dbReference type="NCBI Taxonomy" id="2502780"/>
    <lineage>
        <taxon>Bacteria</taxon>
        <taxon>Pseudomonadati</taxon>
        <taxon>Bacteroidota</taxon>
        <taxon>Chitinophagia</taxon>
        <taxon>Chitinophagales</taxon>
        <taxon>Chitinophagaceae</taxon>
        <taxon>Flaviaestuariibacter</taxon>
    </lineage>
</organism>
<keyword evidence="1" id="KW-1133">Transmembrane helix</keyword>
<dbReference type="GO" id="GO:0006506">
    <property type="term" value="P:GPI anchor biosynthetic process"/>
    <property type="evidence" value="ECO:0007669"/>
    <property type="project" value="TreeGrafter"/>
</dbReference>
<dbReference type="Proteomes" id="UP000295334">
    <property type="component" value="Unassembled WGS sequence"/>
</dbReference>
<keyword evidence="3" id="KW-0540">Nuclease</keyword>
<dbReference type="CDD" id="cd09084">
    <property type="entry name" value="EEP-2"/>
    <property type="match status" value="1"/>
</dbReference>
<dbReference type="InterPro" id="IPR051916">
    <property type="entry name" value="GPI-anchor_lipid_remodeler"/>
</dbReference>